<feature type="domain" description="G-protein coupled receptors family 2 profile 2" evidence="20">
    <location>
        <begin position="369"/>
        <end position="653"/>
    </location>
</feature>
<sequence length="687" mass="77462">MIHFTPTAVGNHREAFSRSREPVAEAVRMPPFLGGEETAAEQHLLHRSSFSPPALSPSQPYLETVSPRQEGRRAEKHGASRSHFLSNPPVEFHFVRPRRLLLLLLLVGPAWGFGDEEERRCDPIRISMCQNLGYNVTKMPNLVGHELQTDAELQLTTFTPLIQYGCSSQLQVEPPVPYLGLKERYLSGKSDFHPHPHFAVPPQGLEAKTLYMDFAQKQVKFVQAFSQTSMSTVTVFSVRFMTFFQFFLCSVYVPMCTEKVNIPIGPCGGMCLSVKRRCEPVLKEFGFAWPESLNCSKFPPQNDHNHMCMEGPGDEEVPLPHKTPIQPGEECHSVGTNSDQYIWVKRSLNCVLKCGYDAGLYSRSAKEFTDVWMAVWASLCFISTAFTVLTFLIDSSRFSYPERPIIFLSMCYNIYSIAYIVRLTVGRERISCDFEEAAEPVLIQEGLKNTGCAIIFLLMYFFGMASSIWWVILTLTWFLAAGLKWGHEAIEMHSSYFHIAAWAIPAVKTIVILIMRLVDADELTGLCYVGNQNLDALTGFVVAPLFTYLVIGTLFIAAGLVALFKIRSNLQKDGTKTDKLERLMVKIGVFSVLYTVPATCVIACYFYEISNWALFRYSADDSNMAVEMLKIFMSLLVGITSGMWIWSAKTLHTWQKCSNRLVNSGKVKREKRGNGWVKPGRGNETVV</sequence>
<dbReference type="GO" id="GO:0042813">
    <property type="term" value="F:Wnt receptor activity"/>
    <property type="evidence" value="ECO:0007669"/>
    <property type="project" value="InterPro"/>
</dbReference>
<keyword evidence="11 18" id="KW-0472">Membrane</keyword>
<gene>
    <name evidence="21" type="ORF">Celaphus_00013603</name>
</gene>
<evidence type="ECO:0000256" key="10">
    <source>
        <dbReference type="ARBA" id="ARBA00023040"/>
    </source>
</evidence>
<dbReference type="InterPro" id="IPR026551">
    <property type="entry name" value="FZD4_7TM"/>
</dbReference>
<evidence type="ECO:0000256" key="5">
    <source>
        <dbReference type="ARBA" id="ARBA00022475"/>
    </source>
</evidence>
<keyword evidence="8" id="KW-0732">Signal</keyword>
<evidence type="ECO:0000256" key="7">
    <source>
        <dbReference type="ARBA" id="ARBA00022692"/>
    </source>
</evidence>
<evidence type="ECO:0000256" key="11">
    <source>
        <dbReference type="ARBA" id="ARBA00023136"/>
    </source>
</evidence>
<dbReference type="SMART" id="SM01330">
    <property type="entry name" value="Frizzled"/>
    <property type="match status" value="1"/>
</dbReference>
<comment type="subcellular location">
    <subcellularLocation>
        <location evidence="1">Cell membrane</location>
        <topology evidence="1">Multi-pass membrane protein</topology>
    </subcellularLocation>
</comment>
<dbReference type="PANTHER" id="PTHR11309:SF23">
    <property type="entry name" value="FRIZZLED-4"/>
    <property type="match status" value="1"/>
</dbReference>
<protein>
    <recommendedName>
        <fullName evidence="3">Frizzled-4</fullName>
    </recommendedName>
</protein>
<dbReference type="GO" id="GO:0004930">
    <property type="term" value="F:G protein-coupled receptor activity"/>
    <property type="evidence" value="ECO:0007669"/>
    <property type="project" value="UniProtKB-KW"/>
</dbReference>
<dbReference type="Pfam" id="PF01534">
    <property type="entry name" value="Frizzled"/>
    <property type="match status" value="1"/>
</dbReference>
<evidence type="ECO:0000256" key="13">
    <source>
        <dbReference type="ARBA" id="ARBA00023170"/>
    </source>
</evidence>
<dbReference type="GO" id="GO:0005886">
    <property type="term" value="C:plasma membrane"/>
    <property type="evidence" value="ECO:0007669"/>
    <property type="project" value="UniProtKB-SubCell"/>
</dbReference>
<dbReference type="PANTHER" id="PTHR11309">
    <property type="entry name" value="FRIZZLED"/>
    <property type="match status" value="1"/>
</dbReference>
<feature type="transmembrane region" description="Helical" evidence="18">
    <location>
        <begin position="405"/>
        <end position="425"/>
    </location>
</feature>
<dbReference type="CDD" id="cd15038">
    <property type="entry name" value="7tmF_FZD4"/>
    <property type="match status" value="1"/>
</dbReference>
<dbReference type="GO" id="GO:0017147">
    <property type="term" value="F:Wnt-protein binding"/>
    <property type="evidence" value="ECO:0007669"/>
    <property type="project" value="TreeGrafter"/>
</dbReference>
<comment type="similarity">
    <text evidence="2">Belongs to the G-protein coupled receptor Fz/Smo family.</text>
</comment>
<dbReference type="PROSITE" id="PS50261">
    <property type="entry name" value="G_PROTEIN_RECEP_F2_4"/>
    <property type="match status" value="1"/>
</dbReference>
<comment type="caution">
    <text evidence="16">Lacks conserved residue(s) required for the propagation of feature annotation.</text>
</comment>
<keyword evidence="15" id="KW-0807">Transducer</keyword>
<feature type="transmembrane region" description="Helical" evidence="18">
    <location>
        <begin position="499"/>
        <end position="518"/>
    </location>
</feature>
<dbReference type="InterPro" id="IPR017981">
    <property type="entry name" value="GPCR_2-like_7TM"/>
</dbReference>
<evidence type="ECO:0000256" key="17">
    <source>
        <dbReference type="SAM" id="MobiDB-lite"/>
    </source>
</evidence>
<feature type="compositionally biased region" description="Basic and acidic residues" evidence="17">
    <location>
        <begin position="69"/>
        <end position="78"/>
    </location>
</feature>
<dbReference type="FunFam" id="1.20.1070.10:FF:000020">
    <property type="entry name" value="Frizzled class receptor 10"/>
    <property type="match status" value="1"/>
</dbReference>
<evidence type="ECO:0000256" key="16">
    <source>
        <dbReference type="PROSITE-ProRule" id="PRU00090"/>
    </source>
</evidence>
<dbReference type="InterPro" id="IPR036790">
    <property type="entry name" value="Frizzled_dom_sf"/>
</dbReference>
<dbReference type="GO" id="GO:0035567">
    <property type="term" value="P:non-canonical Wnt signaling pathway"/>
    <property type="evidence" value="ECO:0007669"/>
    <property type="project" value="TreeGrafter"/>
</dbReference>
<dbReference type="Gene3D" id="1.10.2000.10">
    <property type="entry name" value="Frizzled cysteine-rich domain"/>
    <property type="match status" value="2"/>
</dbReference>
<feature type="compositionally biased region" description="Basic and acidic residues" evidence="17">
    <location>
        <begin position="11"/>
        <end position="22"/>
    </location>
</feature>
<feature type="disulfide bond" evidence="16">
    <location>
        <begin position="267"/>
        <end position="308"/>
    </location>
</feature>
<dbReference type="InterPro" id="IPR041765">
    <property type="entry name" value="FZ4_CRD"/>
</dbReference>
<accession>A0A212DGM6</accession>
<dbReference type="GO" id="GO:0061299">
    <property type="term" value="P:retina vasculature morphogenesis in camera-type eye"/>
    <property type="evidence" value="ECO:0007669"/>
    <property type="project" value="TreeGrafter"/>
</dbReference>
<dbReference type="InterPro" id="IPR000539">
    <property type="entry name" value="Frizzled/Smoothened_7TM"/>
</dbReference>
<evidence type="ECO:0000256" key="15">
    <source>
        <dbReference type="ARBA" id="ARBA00023224"/>
    </source>
</evidence>
<feature type="transmembrane region" description="Helical" evidence="18">
    <location>
        <begin position="628"/>
        <end position="646"/>
    </location>
</feature>
<keyword evidence="10" id="KW-0297">G-protein coupled receptor</keyword>
<dbReference type="OrthoDB" id="5959102at2759"/>
<feature type="compositionally biased region" description="Polar residues" evidence="17">
    <location>
        <begin position="49"/>
        <end position="61"/>
    </location>
</feature>
<evidence type="ECO:0000313" key="21">
    <source>
        <dbReference type="EMBL" id="OWK17332.1"/>
    </source>
</evidence>
<evidence type="ECO:0000256" key="6">
    <source>
        <dbReference type="ARBA" id="ARBA00022687"/>
    </source>
</evidence>
<dbReference type="InterPro" id="IPR020067">
    <property type="entry name" value="Frizzled_dom"/>
</dbReference>
<feature type="domain" description="FZ" evidence="19">
    <location>
        <begin position="116"/>
        <end position="311"/>
    </location>
</feature>
<evidence type="ECO:0000256" key="3">
    <source>
        <dbReference type="ARBA" id="ARBA00018149"/>
    </source>
</evidence>
<evidence type="ECO:0000256" key="8">
    <source>
        <dbReference type="ARBA" id="ARBA00022729"/>
    </source>
</evidence>
<keyword evidence="13" id="KW-0675">Receptor</keyword>
<feature type="disulfide bond" evidence="16">
    <location>
        <begin position="271"/>
        <end position="295"/>
    </location>
</feature>
<evidence type="ECO:0000256" key="14">
    <source>
        <dbReference type="ARBA" id="ARBA00023180"/>
    </source>
</evidence>
<dbReference type="FunFam" id="1.10.2000.10:FF:000034">
    <property type="match status" value="1"/>
</dbReference>
<dbReference type="GO" id="GO:0060070">
    <property type="term" value="P:canonical Wnt signaling pathway"/>
    <property type="evidence" value="ECO:0007669"/>
    <property type="project" value="TreeGrafter"/>
</dbReference>
<keyword evidence="7 18" id="KW-0812">Transmembrane</keyword>
<dbReference type="Gene3D" id="1.20.1070.10">
    <property type="entry name" value="Rhodopsin 7-helix transmembrane proteins"/>
    <property type="match status" value="1"/>
</dbReference>
<dbReference type="AlphaFoldDB" id="A0A212DGM6"/>
<dbReference type="CDD" id="cd07448">
    <property type="entry name" value="CRD_FZ4"/>
    <property type="match status" value="1"/>
</dbReference>
<dbReference type="EMBL" id="MKHE01000002">
    <property type="protein sequence ID" value="OWK17332.1"/>
    <property type="molecule type" value="Genomic_DNA"/>
</dbReference>
<feature type="region of interest" description="Disordered" evidence="17">
    <location>
        <begin position="49"/>
        <end position="82"/>
    </location>
</feature>
<proteinExistence type="inferred from homology"/>
<evidence type="ECO:0000259" key="20">
    <source>
        <dbReference type="PROSITE" id="PS50261"/>
    </source>
</evidence>
<dbReference type="Proteomes" id="UP000242450">
    <property type="component" value="Chromosome 2"/>
</dbReference>
<evidence type="ECO:0000256" key="9">
    <source>
        <dbReference type="ARBA" id="ARBA00022989"/>
    </source>
</evidence>
<evidence type="ECO:0000256" key="12">
    <source>
        <dbReference type="ARBA" id="ARBA00023157"/>
    </source>
</evidence>
<feature type="transmembrane region" description="Helical" evidence="18">
    <location>
        <begin position="585"/>
        <end position="608"/>
    </location>
</feature>
<keyword evidence="4" id="KW-0217">Developmental protein</keyword>
<dbReference type="InterPro" id="IPR015526">
    <property type="entry name" value="Frizzled/SFRP"/>
</dbReference>
<evidence type="ECO:0000256" key="1">
    <source>
        <dbReference type="ARBA" id="ARBA00004651"/>
    </source>
</evidence>
<keyword evidence="9 18" id="KW-1133">Transmembrane helix</keyword>
<dbReference type="Pfam" id="PF01392">
    <property type="entry name" value="Fz"/>
    <property type="match status" value="2"/>
</dbReference>
<keyword evidence="14" id="KW-0325">Glycoprotein</keyword>
<keyword evidence="12 16" id="KW-1015">Disulfide bond</keyword>
<evidence type="ECO:0000259" key="19">
    <source>
        <dbReference type="PROSITE" id="PS50038"/>
    </source>
</evidence>
<dbReference type="PRINTS" id="PR00489">
    <property type="entry name" value="FRIZZLED"/>
</dbReference>
<dbReference type="SMART" id="SM00063">
    <property type="entry name" value="FRI"/>
    <property type="match status" value="1"/>
</dbReference>
<evidence type="ECO:0000256" key="2">
    <source>
        <dbReference type="ARBA" id="ARBA00008077"/>
    </source>
</evidence>
<evidence type="ECO:0000256" key="18">
    <source>
        <dbReference type="SAM" id="Phobius"/>
    </source>
</evidence>
<evidence type="ECO:0000256" key="4">
    <source>
        <dbReference type="ARBA" id="ARBA00022473"/>
    </source>
</evidence>
<feature type="transmembrane region" description="Helical" evidence="18">
    <location>
        <begin position="371"/>
        <end position="393"/>
    </location>
</feature>
<comment type="caution">
    <text evidence="21">The sequence shown here is derived from an EMBL/GenBank/DDBJ whole genome shotgun (WGS) entry which is preliminary data.</text>
</comment>
<reference evidence="21 22" key="1">
    <citation type="journal article" date="2018" name="Mol. Genet. Genomics">
        <title>The red deer Cervus elaphus genome CerEla1.0: sequencing, annotating, genes, and chromosomes.</title>
        <authorList>
            <person name="Bana N.A."/>
            <person name="Nyiri A."/>
            <person name="Nagy J."/>
            <person name="Frank K."/>
            <person name="Nagy T."/>
            <person name="Steger V."/>
            <person name="Schiller M."/>
            <person name="Lakatos P."/>
            <person name="Sugar L."/>
            <person name="Horn P."/>
            <person name="Barta E."/>
            <person name="Orosz L."/>
        </authorList>
    </citation>
    <scope>NUCLEOTIDE SEQUENCE [LARGE SCALE GENOMIC DNA]</scope>
    <source>
        <strain evidence="21">Hungarian</strain>
    </source>
</reference>
<dbReference type="SUPFAM" id="SSF63501">
    <property type="entry name" value="Frizzled cysteine-rich domain"/>
    <property type="match status" value="2"/>
</dbReference>
<feature type="transmembrane region" description="Helical" evidence="18">
    <location>
        <begin position="538"/>
        <end position="564"/>
    </location>
</feature>
<evidence type="ECO:0000313" key="22">
    <source>
        <dbReference type="Proteomes" id="UP000242450"/>
    </source>
</evidence>
<keyword evidence="6" id="KW-0879">Wnt signaling pathway</keyword>
<keyword evidence="5" id="KW-1003">Cell membrane</keyword>
<keyword evidence="22" id="KW-1185">Reference proteome</keyword>
<organism evidence="21 22">
    <name type="scientific">Cervus elaphus hippelaphus</name>
    <name type="common">European red deer</name>
    <dbReference type="NCBI Taxonomy" id="46360"/>
    <lineage>
        <taxon>Eukaryota</taxon>
        <taxon>Metazoa</taxon>
        <taxon>Chordata</taxon>
        <taxon>Craniata</taxon>
        <taxon>Vertebrata</taxon>
        <taxon>Euteleostomi</taxon>
        <taxon>Mammalia</taxon>
        <taxon>Eutheria</taxon>
        <taxon>Laurasiatheria</taxon>
        <taxon>Artiodactyla</taxon>
        <taxon>Ruminantia</taxon>
        <taxon>Pecora</taxon>
        <taxon>Cervidae</taxon>
        <taxon>Cervinae</taxon>
        <taxon>Cervus</taxon>
    </lineage>
</organism>
<dbReference type="FunFam" id="1.10.2000.10:FF:000037">
    <property type="match status" value="1"/>
</dbReference>
<feature type="region of interest" description="Disordered" evidence="17">
    <location>
        <begin position="1"/>
        <end position="22"/>
    </location>
</feature>
<dbReference type="PROSITE" id="PS50038">
    <property type="entry name" value="FZ"/>
    <property type="match status" value="1"/>
</dbReference>
<name>A0A212DGM6_CEREH</name>